<proteinExistence type="predicted"/>
<reference evidence="1 2" key="1">
    <citation type="submission" date="2019-07" db="EMBL/GenBank/DDBJ databases">
        <title>Whole genome shotgun sequence of Enterococcus thailandicus NBRC 101867.</title>
        <authorList>
            <person name="Hosoyama A."/>
            <person name="Uohara A."/>
            <person name="Ohji S."/>
            <person name="Ichikawa N."/>
        </authorList>
    </citation>
    <scope>NUCLEOTIDE SEQUENCE [LARGE SCALE GENOMIC DNA]</scope>
    <source>
        <strain evidence="1 2">NBRC 101867</strain>
    </source>
</reference>
<dbReference type="AlphaFoldDB" id="A0A510W9B8"/>
<sequence>MEIEMICPKCKENGFILNHKYIDVIDDLESNYPSHRDAYEELRRQGIHHSICKNENCNFIVDSIENVGYDEKKKIMFWKNTD</sequence>
<accession>A0A510W9B8</accession>
<dbReference type="RefSeq" id="WP_071868676.1">
    <property type="nucleotide sequence ID" value="NZ_BJUG01000001.1"/>
</dbReference>
<comment type="caution">
    <text evidence="1">The sequence shown here is derived from an EMBL/GenBank/DDBJ whole genome shotgun (WGS) entry which is preliminary data.</text>
</comment>
<dbReference type="Proteomes" id="UP000321361">
    <property type="component" value="Unassembled WGS sequence"/>
</dbReference>
<evidence type="ECO:0000313" key="1">
    <source>
        <dbReference type="EMBL" id="GEK35819.1"/>
    </source>
</evidence>
<name>A0A510W9B8_ENTTH</name>
<protein>
    <submittedName>
        <fullName evidence="1">Uncharacterized protein</fullName>
    </submittedName>
</protein>
<organism evidence="1 2">
    <name type="scientific">Enterococcus thailandicus</name>
    <dbReference type="NCBI Taxonomy" id="417368"/>
    <lineage>
        <taxon>Bacteria</taxon>
        <taxon>Bacillati</taxon>
        <taxon>Bacillota</taxon>
        <taxon>Bacilli</taxon>
        <taxon>Lactobacillales</taxon>
        <taxon>Enterococcaceae</taxon>
        <taxon>Enterococcus</taxon>
    </lineage>
</organism>
<gene>
    <name evidence="1" type="ORF">ETH01_01060</name>
</gene>
<dbReference type="EMBL" id="BJUG01000001">
    <property type="protein sequence ID" value="GEK35819.1"/>
    <property type="molecule type" value="Genomic_DNA"/>
</dbReference>
<evidence type="ECO:0000313" key="2">
    <source>
        <dbReference type="Proteomes" id="UP000321361"/>
    </source>
</evidence>